<dbReference type="SUPFAM" id="SSF55811">
    <property type="entry name" value="Nudix"/>
    <property type="match status" value="1"/>
</dbReference>
<dbReference type="AlphaFoldDB" id="A0A937ER02"/>
<dbReference type="InterPro" id="IPR015797">
    <property type="entry name" value="NUDIX_hydrolase-like_dom_sf"/>
</dbReference>
<reference evidence="1" key="1">
    <citation type="submission" date="2021-01" db="EMBL/GenBank/DDBJ databases">
        <title>WGS of actinomycetes isolated from Thailand.</title>
        <authorList>
            <person name="Thawai C."/>
        </authorList>
    </citation>
    <scope>NUCLEOTIDE SEQUENCE</scope>
    <source>
        <strain evidence="1">RCU-197</strain>
    </source>
</reference>
<dbReference type="Proteomes" id="UP000661858">
    <property type="component" value="Unassembled WGS sequence"/>
</dbReference>
<name>A0A937ER02_9ACTN</name>
<organism evidence="1 2">
    <name type="scientific">Streptomyces actinomycinicus</name>
    <dbReference type="NCBI Taxonomy" id="1695166"/>
    <lineage>
        <taxon>Bacteria</taxon>
        <taxon>Bacillati</taxon>
        <taxon>Actinomycetota</taxon>
        <taxon>Actinomycetes</taxon>
        <taxon>Kitasatosporales</taxon>
        <taxon>Streptomycetaceae</taxon>
        <taxon>Streptomyces</taxon>
    </lineage>
</organism>
<keyword evidence="2" id="KW-1185">Reference proteome</keyword>
<dbReference type="EMBL" id="JAERRK010000025">
    <property type="protein sequence ID" value="MBL1086835.1"/>
    <property type="molecule type" value="Genomic_DNA"/>
</dbReference>
<accession>A0A937ER02</accession>
<evidence type="ECO:0000313" key="2">
    <source>
        <dbReference type="Proteomes" id="UP000661858"/>
    </source>
</evidence>
<proteinExistence type="predicted"/>
<protein>
    <submittedName>
        <fullName evidence="1">NUDIX hydrolase</fullName>
    </submittedName>
</protein>
<sequence length="172" mass="18066">MDPVHAVSAPSVFVSVAQPTDDGRLLVGRMASSTAAPGRWQLPGGTIEPPEASNALDVECLRRHAALELVEEAGREVASEDLELWTVTRGDKGNVGVHFRAPACSADALAEQYTRLVAVESAQGRTPELDRIAFIGSDTDVAGLGGHCADFLPVLAARHAASGTTDQPSTRR</sequence>
<gene>
    <name evidence="1" type="ORF">JK359_33560</name>
</gene>
<dbReference type="Gene3D" id="3.90.79.10">
    <property type="entry name" value="Nucleoside Triphosphate Pyrophosphohydrolase"/>
    <property type="match status" value="1"/>
</dbReference>
<evidence type="ECO:0000313" key="1">
    <source>
        <dbReference type="EMBL" id="MBL1086835.1"/>
    </source>
</evidence>
<comment type="caution">
    <text evidence="1">The sequence shown here is derived from an EMBL/GenBank/DDBJ whole genome shotgun (WGS) entry which is preliminary data.</text>
</comment>
<keyword evidence="1" id="KW-0378">Hydrolase</keyword>
<dbReference type="GO" id="GO:0016787">
    <property type="term" value="F:hydrolase activity"/>
    <property type="evidence" value="ECO:0007669"/>
    <property type="project" value="UniProtKB-KW"/>
</dbReference>